<evidence type="ECO:0000313" key="6">
    <source>
        <dbReference type="EMBL" id="AWU73589.1"/>
    </source>
</evidence>
<sequence>MSDLGLSDRTSSTKSKTSKTTELTPEQIQQQNILRLNGFRTSTILRNVSNDDSYGEEGNSGTDGMDGKIDDILNTQDEDSMDPMHRFGLIALDSLLKQEDNDQNNIAKGIDLNMLGLDLSLDKHSHILSKTFASPWLETSRSEVEPLFTRPESFNINANEIVPVTERMPSFNDLTLFFLFYTKPRDILQELAARELNKRNWRYHKELQVWLTKDTNSEPKSIGSGAEQGTYIFFDPVTWEFVTKTMVLYYNSIM</sequence>
<evidence type="ECO:0000256" key="1">
    <source>
        <dbReference type="ARBA" id="ARBA00007682"/>
    </source>
</evidence>
<keyword evidence="3" id="KW-0804">Transcription</keyword>
<dbReference type="VEuPathDB" id="FungiDB:C5L36_0A01940"/>
<dbReference type="PANTHER" id="PTHR23326">
    <property type="entry name" value="CCR4 NOT-RELATED"/>
    <property type="match status" value="1"/>
</dbReference>
<dbReference type="RefSeq" id="XP_029319066.1">
    <property type="nucleotide sequence ID" value="XM_029463206.1"/>
</dbReference>
<feature type="compositionally biased region" description="Low complexity" evidence="4">
    <location>
        <begin position="10"/>
        <end position="21"/>
    </location>
</feature>
<evidence type="ECO:0000256" key="4">
    <source>
        <dbReference type="SAM" id="MobiDB-lite"/>
    </source>
</evidence>
<evidence type="ECO:0000313" key="9">
    <source>
        <dbReference type="Proteomes" id="UP000249293"/>
    </source>
</evidence>
<dbReference type="InterPro" id="IPR007282">
    <property type="entry name" value="NOT2/3/5_C"/>
</dbReference>
<feature type="domain" description="NOT2/NOT3/NOT5 C-terminal" evidence="5">
    <location>
        <begin position="130"/>
        <end position="252"/>
    </location>
</feature>
<reference evidence="8" key="1">
    <citation type="journal article" date="2014" name="Microb. Cell Fact.">
        <title>Exploiting Issatchenkia orientalis SD108 for succinic acid production.</title>
        <authorList>
            <person name="Xiao H."/>
            <person name="Shao Z."/>
            <person name="Jiang Y."/>
            <person name="Dole S."/>
            <person name="Zhao H."/>
        </authorList>
    </citation>
    <scope>NUCLEOTIDE SEQUENCE [LARGE SCALE GENOMIC DNA]</scope>
    <source>
        <strain evidence="8">SD108</strain>
    </source>
</reference>
<name>A0A099P4K6_PICKU</name>
<accession>A0A099P4K6</accession>
<dbReference type="GO" id="GO:0006355">
    <property type="term" value="P:regulation of DNA-templated transcription"/>
    <property type="evidence" value="ECO:0007669"/>
    <property type="project" value="InterPro"/>
</dbReference>
<evidence type="ECO:0000256" key="2">
    <source>
        <dbReference type="ARBA" id="ARBA00023015"/>
    </source>
</evidence>
<gene>
    <name evidence="6" type="ORF">C5L36_0A01940</name>
    <name evidence="7" type="ORF">JL09_g882</name>
</gene>
<feature type="region of interest" description="Disordered" evidence="4">
    <location>
        <begin position="48"/>
        <end position="71"/>
    </location>
</feature>
<dbReference type="GO" id="GO:0000289">
    <property type="term" value="P:nuclear-transcribed mRNA poly(A) tail shortening"/>
    <property type="evidence" value="ECO:0007669"/>
    <property type="project" value="UniProtKB-ARBA"/>
</dbReference>
<evidence type="ECO:0000259" key="5">
    <source>
        <dbReference type="Pfam" id="PF04153"/>
    </source>
</evidence>
<dbReference type="Pfam" id="PF04153">
    <property type="entry name" value="NOT2_3_5_C"/>
    <property type="match status" value="1"/>
</dbReference>
<dbReference type="AlphaFoldDB" id="A0A099P4K6"/>
<evidence type="ECO:0000313" key="8">
    <source>
        <dbReference type="Proteomes" id="UP000029867"/>
    </source>
</evidence>
<proteinExistence type="inferred from homology"/>
<dbReference type="Gene3D" id="2.30.30.1020">
    <property type="entry name" value="CCR4-NOT complex subunit 2/3/5, C-terminal domain"/>
    <property type="match status" value="1"/>
</dbReference>
<dbReference type="GO" id="GO:0030015">
    <property type="term" value="C:CCR4-NOT core complex"/>
    <property type="evidence" value="ECO:0007669"/>
    <property type="project" value="InterPro"/>
</dbReference>
<organism evidence="7 8">
    <name type="scientific">Pichia kudriavzevii</name>
    <name type="common">Yeast</name>
    <name type="synonym">Issatchenkia orientalis</name>
    <dbReference type="NCBI Taxonomy" id="4909"/>
    <lineage>
        <taxon>Eukaryota</taxon>
        <taxon>Fungi</taxon>
        <taxon>Dikarya</taxon>
        <taxon>Ascomycota</taxon>
        <taxon>Saccharomycotina</taxon>
        <taxon>Pichiomycetes</taxon>
        <taxon>Pichiales</taxon>
        <taxon>Pichiaceae</taxon>
        <taxon>Pichia</taxon>
    </lineage>
</organism>
<comment type="similarity">
    <text evidence="1">Belongs to the CNOT2/3/5 family.</text>
</comment>
<dbReference type="HOGENOM" id="CLU_033275_4_1_1"/>
<dbReference type="InterPro" id="IPR038635">
    <property type="entry name" value="CCR4-NOT_su2/3/5_C_sf"/>
</dbReference>
<reference evidence="6 9" key="3">
    <citation type="submission" date="2018-06" db="EMBL/GenBank/DDBJ databases">
        <title>Population genomics shows no distinction between pathogenic Candida krusei and environmental Pichia kudriavzevii: One species, four names.</title>
        <authorList>
            <person name="Douglass A.P."/>
            <person name="Offei B."/>
            <person name="Braun-Galleani S."/>
            <person name="Coughlan A.Y."/>
            <person name="Martos A."/>
            <person name="Ortiz-Merino R.A."/>
            <person name="Byrne K.P."/>
            <person name="Wolfe K.H."/>
        </authorList>
    </citation>
    <scope>NUCLEOTIDE SEQUENCE [LARGE SCALE GENOMIC DNA]</scope>
    <source>
        <strain evidence="6 9">CBS573</strain>
    </source>
</reference>
<dbReference type="Proteomes" id="UP000249293">
    <property type="component" value="Chromosome 1"/>
</dbReference>
<dbReference type="Proteomes" id="UP000029867">
    <property type="component" value="Unassembled WGS sequence"/>
</dbReference>
<protein>
    <recommendedName>
        <fullName evidence="5">NOT2/NOT3/NOT5 C-terminal domain-containing protein</fullName>
    </recommendedName>
</protein>
<reference evidence="7" key="2">
    <citation type="submission" date="2014-08" db="EMBL/GenBank/DDBJ databases">
        <title>Exploiting Issatchenkia orientalis SD108 for Succinic Acid Production.</title>
        <authorList>
            <person name="Xiao H."/>
            <person name="Shao Z."/>
            <person name="Jiang Y."/>
            <person name="Dole S."/>
            <person name="Zhao H."/>
        </authorList>
    </citation>
    <scope>NUCLEOTIDE SEQUENCE [LARGE SCALE GENOMIC DNA]</scope>
    <source>
        <strain evidence="7">SD108</strain>
    </source>
</reference>
<dbReference type="EMBL" id="CP028773">
    <property type="protein sequence ID" value="AWU73589.1"/>
    <property type="molecule type" value="Genomic_DNA"/>
</dbReference>
<evidence type="ECO:0000256" key="3">
    <source>
        <dbReference type="ARBA" id="ARBA00023163"/>
    </source>
</evidence>
<evidence type="ECO:0000313" key="7">
    <source>
        <dbReference type="EMBL" id="KGK39913.1"/>
    </source>
</evidence>
<dbReference type="STRING" id="4909.A0A099P4K6"/>
<keyword evidence="9" id="KW-1185">Reference proteome</keyword>
<keyword evidence="2" id="KW-0805">Transcription regulation</keyword>
<dbReference type="OrthoDB" id="25391at2759"/>
<feature type="region of interest" description="Disordered" evidence="4">
    <location>
        <begin position="1"/>
        <end position="28"/>
    </location>
</feature>
<dbReference type="EMBL" id="JQFK01000005">
    <property type="protein sequence ID" value="KGK39913.1"/>
    <property type="molecule type" value="Genomic_DNA"/>
</dbReference>
<dbReference type="GeneID" id="40381299"/>
<dbReference type="InterPro" id="IPR040168">
    <property type="entry name" value="Not2/3/5"/>
</dbReference>
<dbReference type="eggNOG" id="KOG2151">
    <property type="taxonomic scope" value="Eukaryota"/>
</dbReference>
<dbReference type="KEGG" id="pkz:C5L36_0A01940"/>